<protein>
    <submittedName>
        <fullName evidence="3">Uncharacterized protein LOC111122586</fullName>
    </submittedName>
</protein>
<name>A0A8B8CXW6_CRAVI</name>
<feature type="region of interest" description="Disordered" evidence="1">
    <location>
        <begin position="206"/>
        <end position="225"/>
    </location>
</feature>
<dbReference type="KEGG" id="cvn:111122586"/>
<reference evidence="3" key="1">
    <citation type="submission" date="2025-08" db="UniProtKB">
        <authorList>
            <consortium name="RefSeq"/>
        </authorList>
    </citation>
    <scope>IDENTIFICATION</scope>
    <source>
        <tissue evidence="3">Whole sample</tissue>
    </source>
</reference>
<dbReference type="RefSeq" id="XP_022320084.1">
    <property type="nucleotide sequence ID" value="XM_022464376.1"/>
</dbReference>
<feature type="region of interest" description="Disordered" evidence="1">
    <location>
        <begin position="108"/>
        <end position="163"/>
    </location>
</feature>
<keyword evidence="2" id="KW-1185">Reference proteome</keyword>
<dbReference type="Proteomes" id="UP000694844">
    <property type="component" value="Chromosome 3"/>
</dbReference>
<dbReference type="AlphaFoldDB" id="A0A8B8CXW6"/>
<sequence>MSTANPDVEKPNECYMYTENVKKTDEKSIKRKGTKRNIVEWAAHCADCLKDNKKCFRNIYAPHGSKFRFIFSVGAKPVRSKHKRRRTVQRWENSKVKEIIMNELFHRPEKMSPPKSPTLLTPALPDQAPPIPQPGPSAPLSAPEAPTLPGPSAMQSEDTSGKWDENSIKLLKKVFQEVDSSKMLKGKSTLRDLQKFCKVCCKTSWKKEKKRQNNDIRKNLRQQTL</sequence>
<accession>A0A8B8CXW6</accession>
<organism evidence="2 3">
    <name type="scientific">Crassostrea virginica</name>
    <name type="common">Eastern oyster</name>
    <dbReference type="NCBI Taxonomy" id="6565"/>
    <lineage>
        <taxon>Eukaryota</taxon>
        <taxon>Metazoa</taxon>
        <taxon>Spiralia</taxon>
        <taxon>Lophotrochozoa</taxon>
        <taxon>Mollusca</taxon>
        <taxon>Bivalvia</taxon>
        <taxon>Autobranchia</taxon>
        <taxon>Pteriomorphia</taxon>
        <taxon>Ostreida</taxon>
        <taxon>Ostreoidea</taxon>
        <taxon>Ostreidae</taxon>
        <taxon>Crassostrea</taxon>
    </lineage>
</organism>
<feature type="compositionally biased region" description="Pro residues" evidence="1">
    <location>
        <begin position="127"/>
        <end position="137"/>
    </location>
</feature>
<gene>
    <name evidence="3" type="primary">LOC111122586</name>
</gene>
<evidence type="ECO:0000313" key="3">
    <source>
        <dbReference type="RefSeq" id="XP_022320084.1"/>
    </source>
</evidence>
<dbReference type="GeneID" id="111122586"/>
<evidence type="ECO:0000313" key="2">
    <source>
        <dbReference type="Proteomes" id="UP000694844"/>
    </source>
</evidence>
<proteinExistence type="predicted"/>
<evidence type="ECO:0000256" key="1">
    <source>
        <dbReference type="SAM" id="MobiDB-lite"/>
    </source>
</evidence>